<sequence>MATEIQRLQTFPPPFIRLSRNNSSIDDDDEDSHRYTSLKDIILISPPKSCTNEEGNHHHHYFDSSNIAIRNHLVKHAASAYLQSAAILASRNQNQIMRFSEKLRDRTTFCTSTWNVYIANLVTACFRPICHLFAYMHGK</sequence>
<dbReference type="PANTHER" id="PTHR34569">
    <property type="entry name" value="EXPRESSED PROTEIN"/>
    <property type="match status" value="1"/>
</dbReference>
<proteinExistence type="predicted"/>
<gene>
    <name evidence="1" type="ORF">FH972_000919</name>
</gene>
<dbReference type="PANTHER" id="PTHR34569:SF17">
    <property type="entry name" value="UBIQUITIN-PROTEIN LIGASE ARKADIA-A, PUTATIVE-RELATED"/>
    <property type="match status" value="1"/>
</dbReference>
<accession>A0A5N6QAB7</accession>
<evidence type="ECO:0000313" key="2">
    <source>
        <dbReference type="Proteomes" id="UP000327013"/>
    </source>
</evidence>
<dbReference type="Proteomes" id="UP000327013">
    <property type="component" value="Chromosome 1"/>
</dbReference>
<dbReference type="EMBL" id="CM017321">
    <property type="protein sequence ID" value="KAE7996177.1"/>
    <property type="molecule type" value="Genomic_DNA"/>
</dbReference>
<keyword evidence="2" id="KW-1185">Reference proteome</keyword>
<protein>
    <submittedName>
        <fullName evidence="1">Uncharacterized protein</fullName>
    </submittedName>
</protein>
<evidence type="ECO:0000313" key="1">
    <source>
        <dbReference type="EMBL" id="KAE7996177.1"/>
    </source>
</evidence>
<dbReference type="OrthoDB" id="1364464at2759"/>
<name>A0A5N6QAB7_9ROSI</name>
<reference evidence="1 2" key="1">
    <citation type="submission" date="2019-06" db="EMBL/GenBank/DDBJ databases">
        <title>A chromosomal-level reference genome of Carpinus fangiana (Coryloideae, Betulaceae).</title>
        <authorList>
            <person name="Yang X."/>
            <person name="Wang Z."/>
            <person name="Zhang L."/>
            <person name="Hao G."/>
            <person name="Liu J."/>
            <person name="Yang Y."/>
        </authorList>
    </citation>
    <scope>NUCLEOTIDE SEQUENCE [LARGE SCALE GENOMIC DNA]</scope>
    <source>
        <strain evidence="1">Cfa_2016G</strain>
        <tissue evidence="1">Leaf</tissue>
    </source>
</reference>
<organism evidence="1 2">
    <name type="scientific">Carpinus fangiana</name>
    <dbReference type="NCBI Taxonomy" id="176857"/>
    <lineage>
        <taxon>Eukaryota</taxon>
        <taxon>Viridiplantae</taxon>
        <taxon>Streptophyta</taxon>
        <taxon>Embryophyta</taxon>
        <taxon>Tracheophyta</taxon>
        <taxon>Spermatophyta</taxon>
        <taxon>Magnoliopsida</taxon>
        <taxon>eudicotyledons</taxon>
        <taxon>Gunneridae</taxon>
        <taxon>Pentapetalae</taxon>
        <taxon>rosids</taxon>
        <taxon>fabids</taxon>
        <taxon>Fagales</taxon>
        <taxon>Betulaceae</taxon>
        <taxon>Carpinus</taxon>
    </lineage>
</organism>
<dbReference type="AlphaFoldDB" id="A0A5N6QAB7"/>